<accession>A0AAN6Z9P3</accession>
<feature type="transmembrane region" description="Helical" evidence="1">
    <location>
        <begin position="12"/>
        <end position="30"/>
    </location>
</feature>
<reference evidence="2" key="2">
    <citation type="submission" date="2023-05" db="EMBL/GenBank/DDBJ databases">
        <authorList>
            <consortium name="Lawrence Berkeley National Laboratory"/>
            <person name="Steindorff A."/>
            <person name="Hensen N."/>
            <person name="Bonometti L."/>
            <person name="Westerberg I."/>
            <person name="Brannstrom I.O."/>
            <person name="Guillou S."/>
            <person name="Cros-Aarteil S."/>
            <person name="Calhoun S."/>
            <person name="Haridas S."/>
            <person name="Kuo A."/>
            <person name="Mondo S."/>
            <person name="Pangilinan J."/>
            <person name="Riley R."/>
            <person name="Labutti K."/>
            <person name="Andreopoulos B."/>
            <person name="Lipzen A."/>
            <person name="Chen C."/>
            <person name="Yanf M."/>
            <person name="Daum C."/>
            <person name="Ng V."/>
            <person name="Clum A."/>
            <person name="Ohm R."/>
            <person name="Martin F."/>
            <person name="Silar P."/>
            <person name="Natvig D."/>
            <person name="Lalanne C."/>
            <person name="Gautier V."/>
            <person name="Ament-Velasquez S.L."/>
            <person name="Kruys A."/>
            <person name="Hutchinson M.I."/>
            <person name="Powell A.J."/>
            <person name="Barry K."/>
            <person name="Miller A.N."/>
            <person name="Grigoriev I.V."/>
            <person name="Debuchy R."/>
            <person name="Gladieux P."/>
            <person name="Thoren M.H."/>
            <person name="Johannesson H."/>
        </authorList>
    </citation>
    <scope>NUCLEOTIDE SEQUENCE</scope>
    <source>
        <strain evidence="2">CBS 123565</strain>
    </source>
</reference>
<dbReference type="SUPFAM" id="SSF103473">
    <property type="entry name" value="MFS general substrate transporter"/>
    <property type="match status" value="1"/>
</dbReference>
<gene>
    <name evidence="2" type="ORF">BT67DRAFT_446137</name>
</gene>
<dbReference type="InterPro" id="IPR036259">
    <property type="entry name" value="MFS_trans_sf"/>
</dbReference>
<evidence type="ECO:0000313" key="3">
    <source>
        <dbReference type="Proteomes" id="UP001304895"/>
    </source>
</evidence>
<comment type="caution">
    <text evidence="2">The sequence shown here is derived from an EMBL/GenBank/DDBJ whole genome shotgun (WGS) entry which is preliminary data.</text>
</comment>
<dbReference type="EMBL" id="MU853445">
    <property type="protein sequence ID" value="KAK4130026.1"/>
    <property type="molecule type" value="Genomic_DNA"/>
</dbReference>
<evidence type="ECO:0000256" key="1">
    <source>
        <dbReference type="SAM" id="Phobius"/>
    </source>
</evidence>
<dbReference type="Proteomes" id="UP001304895">
    <property type="component" value="Unassembled WGS sequence"/>
</dbReference>
<protein>
    <submittedName>
        <fullName evidence="2">Uncharacterized protein</fullName>
    </submittedName>
</protein>
<keyword evidence="1" id="KW-1133">Transmembrane helix</keyword>
<keyword evidence="3" id="KW-1185">Reference proteome</keyword>
<keyword evidence="1" id="KW-0812">Transmembrane</keyword>
<organism evidence="2 3">
    <name type="scientific">Trichocladium antarcticum</name>
    <dbReference type="NCBI Taxonomy" id="1450529"/>
    <lineage>
        <taxon>Eukaryota</taxon>
        <taxon>Fungi</taxon>
        <taxon>Dikarya</taxon>
        <taxon>Ascomycota</taxon>
        <taxon>Pezizomycotina</taxon>
        <taxon>Sordariomycetes</taxon>
        <taxon>Sordariomycetidae</taxon>
        <taxon>Sordariales</taxon>
        <taxon>Chaetomiaceae</taxon>
        <taxon>Trichocladium</taxon>
    </lineage>
</organism>
<name>A0AAN6Z9P3_9PEZI</name>
<keyword evidence="1" id="KW-0472">Membrane</keyword>
<proteinExistence type="predicted"/>
<sequence length="53" mass="5483">MGHSPLTSQALAAPPYLVAFLAVLLTAHLSDKHRARSPFFIAHALSSAGDGGL</sequence>
<evidence type="ECO:0000313" key="2">
    <source>
        <dbReference type="EMBL" id="KAK4130026.1"/>
    </source>
</evidence>
<reference evidence="2" key="1">
    <citation type="journal article" date="2023" name="Mol. Phylogenet. Evol.">
        <title>Genome-scale phylogeny and comparative genomics of the fungal order Sordariales.</title>
        <authorList>
            <person name="Hensen N."/>
            <person name="Bonometti L."/>
            <person name="Westerberg I."/>
            <person name="Brannstrom I.O."/>
            <person name="Guillou S."/>
            <person name="Cros-Aarteil S."/>
            <person name="Calhoun S."/>
            <person name="Haridas S."/>
            <person name="Kuo A."/>
            <person name="Mondo S."/>
            <person name="Pangilinan J."/>
            <person name="Riley R."/>
            <person name="LaButti K."/>
            <person name="Andreopoulos B."/>
            <person name="Lipzen A."/>
            <person name="Chen C."/>
            <person name="Yan M."/>
            <person name="Daum C."/>
            <person name="Ng V."/>
            <person name="Clum A."/>
            <person name="Steindorff A."/>
            <person name="Ohm R.A."/>
            <person name="Martin F."/>
            <person name="Silar P."/>
            <person name="Natvig D.O."/>
            <person name="Lalanne C."/>
            <person name="Gautier V."/>
            <person name="Ament-Velasquez S.L."/>
            <person name="Kruys A."/>
            <person name="Hutchinson M.I."/>
            <person name="Powell A.J."/>
            <person name="Barry K."/>
            <person name="Miller A.N."/>
            <person name="Grigoriev I.V."/>
            <person name="Debuchy R."/>
            <person name="Gladieux P."/>
            <person name="Hiltunen Thoren M."/>
            <person name="Johannesson H."/>
        </authorList>
    </citation>
    <scope>NUCLEOTIDE SEQUENCE</scope>
    <source>
        <strain evidence="2">CBS 123565</strain>
    </source>
</reference>
<dbReference type="AlphaFoldDB" id="A0AAN6Z9P3"/>